<dbReference type="PANTHER" id="PTHR12110:SF41">
    <property type="entry name" value="INOSOSE DEHYDRATASE"/>
    <property type="match status" value="1"/>
</dbReference>
<dbReference type="SUPFAM" id="SSF51658">
    <property type="entry name" value="Xylose isomerase-like"/>
    <property type="match status" value="1"/>
</dbReference>
<dbReference type="OrthoDB" id="372143at2157"/>
<evidence type="ECO:0000313" key="2">
    <source>
        <dbReference type="EMBL" id="RQG87789.1"/>
    </source>
</evidence>
<keyword evidence="2" id="KW-0413">Isomerase</keyword>
<protein>
    <submittedName>
        <fullName evidence="2">Sugar phosphate isomerase/epimerase</fullName>
    </submittedName>
</protein>
<evidence type="ECO:0000313" key="3">
    <source>
        <dbReference type="Proteomes" id="UP000273828"/>
    </source>
</evidence>
<gene>
    <name evidence="2" type="ORF">EA462_13020</name>
</gene>
<dbReference type="InterPro" id="IPR013022">
    <property type="entry name" value="Xyl_isomerase-like_TIM-brl"/>
</dbReference>
<dbReference type="AlphaFoldDB" id="A0A3N6M525"/>
<dbReference type="RefSeq" id="WP_124178988.1">
    <property type="nucleotide sequence ID" value="NZ_REFY01000005.1"/>
</dbReference>
<sequence length="271" mass="30046">MGIGYTTILYDDESLADGIADIGACRYDGVEIGLEKVRAAGPEHVSACLEEHDLELYCVMSGWFESDEDVEGFADDAATVAEMGAEYYGLLPPQRGGTDDETFAGWLETFCEAATDAGLTPALHHHGATHVEQPDEIEDWLARGPDSLELLYDTAHYYPYADPLSGIERFADDIAYVHVKDVAPSADFGVHTDALTSGEFHLDNVINYFRAFTDLGEGEIDFDAVVRTLEDVGYDGHVTIEIENETERPLVHAKQNFDRWQASRRSLTDRR</sequence>
<organism evidence="2 3">
    <name type="scientific">Natrarchaeobius halalkaliphilus</name>
    <dbReference type="NCBI Taxonomy" id="1679091"/>
    <lineage>
        <taxon>Archaea</taxon>
        <taxon>Methanobacteriati</taxon>
        <taxon>Methanobacteriota</taxon>
        <taxon>Stenosarchaea group</taxon>
        <taxon>Halobacteria</taxon>
        <taxon>Halobacteriales</taxon>
        <taxon>Natrialbaceae</taxon>
        <taxon>Natrarchaeobius</taxon>
    </lineage>
</organism>
<dbReference type="Proteomes" id="UP000273828">
    <property type="component" value="Unassembled WGS sequence"/>
</dbReference>
<proteinExistence type="predicted"/>
<keyword evidence="3" id="KW-1185">Reference proteome</keyword>
<dbReference type="InterPro" id="IPR036237">
    <property type="entry name" value="Xyl_isomerase-like_sf"/>
</dbReference>
<dbReference type="Gene3D" id="3.20.20.150">
    <property type="entry name" value="Divalent-metal-dependent TIM barrel enzymes"/>
    <property type="match status" value="1"/>
</dbReference>
<dbReference type="PANTHER" id="PTHR12110">
    <property type="entry name" value="HYDROXYPYRUVATE ISOMERASE"/>
    <property type="match status" value="1"/>
</dbReference>
<evidence type="ECO:0000259" key="1">
    <source>
        <dbReference type="Pfam" id="PF01261"/>
    </source>
</evidence>
<name>A0A3N6M525_9EURY</name>
<feature type="domain" description="Xylose isomerase-like TIM barrel" evidence="1">
    <location>
        <begin position="22"/>
        <end position="255"/>
    </location>
</feature>
<comment type="caution">
    <text evidence="2">The sequence shown here is derived from an EMBL/GenBank/DDBJ whole genome shotgun (WGS) entry which is preliminary data.</text>
</comment>
<dbReference type="Pfam" id="PF01261">
    <property type="entry name" value="AP_endonuc_2"/>
    <property type="match status" value="1"/>
</dbReference>
<reference evidence="2 3" key="1">
    <citation type="submission" date="2018-10" db="EMBL/GenBank/DDBJ databases">
        <title>Natrarchaeobius chitinivorans gen. nov., sp. nov., and Natrarchaeobius haloalkaliphilus sp. nov., alkaliphilic, chitin-utilizing haloarchaea from hypersaline alkaline lakes.</title>
        <authorList>
            <person name="Sorokin D.Y."/>
            <person name="Elcheninov A.G."/>
            <person name="Kostrikina N.A."/>
            <person name="Bale N.J."/>
            <person name="Sinninghe Damste J.S."/>
            <person name="Khijniak T.V."/>
            <person name="Kublanov I.V."/>
            <person name="Toshchakov S.V."/>
        </authorList>
    </citation>
    <scope>NUCLEOTIDE SEQUENCE [LARGE SCALE GENOMIC DNA]</scope>
    <source>
        <strain evidence="2 3">AArcht-Sl</strain>
    </source>
</reference>
<dbReference type="InterPro" id="IPR050312">
    <property type="entry name" value="IolE/XylAMocC-like"/>
</dbReference>
<accession>A0A3N6M525</accession>
<dbReference type="GO" id="GO:0016853">
    <property type="term" value="F:isomerase activity"/>
    <property type="evidence" value="ECO:0007669"/>
    <property type="project" value="UniProtKB-KW"/>
</dbReference>
<dbReference type="EMBL" id="REFY01000005">
    <property type="protein sequence ID" value="RQG87789.1"/>
    <property type="molecule type" value="Genomic_DNA"/>
</dbReference>